<dbReference type="OrthoDB" id="9776217at2"/>
<dbReference type="InterPro" id="IPR003593">
    <property type="entry name" value="AAA+_ATPase"/>
</dbReference>
<dbReference type="InterPro" id="IPR027417">
    <property type="entry name" value="P-loop_NTPase"/>
</dbReference>
<dbReference type="EMBL" id="CP000612">
    <property type="protein sequence ID" value="ABO50530.1"/>
    <property type="molecule type" value="Genomic_DNA"/>
</dbReference>
<reference evidence="2 3" key="1">
    <citation type="submission" date="2007-03" db="EMBL/GenBank/DDBJ databases">
        <title>Complete sequence of Desulfotomaculum reducens MI-1.</title>
        <authorList>
            <consortium name="US DOE Joint Genome Institute"/>
            <person name="Copeland A."/>
            <person name="Lucas S."/>
            <person name="Lapidus A."/>
            <person name="Barry K."/>
            <person name="Detter J.C."/>
            <person name="Glavina del Rio T."/>
            <person name="Hammon N."/>
            <person name="Israni S."/>
            <person name="Dalin E."/>
            <person name="Tice H."/>
            <person name="Pitluck S."/>
            <person name="Sims D."/>
            <person name="Brettin T."/>
            <person name="Bruce D."/>
            <person name="Han C."/>
            <person name="Tapia R."/>
            <person name="Schmutz J."/>
            <person name="Larimer F."/>
            <person name="Land M."/>
            <person name="Hauser L."/>
            <person name="Kyrpides N."/>
            <person name="Kim E."/>
            <person name="Tebo B.M."/>
            <person name="Richardson P."/>
        </authorList>
    </citation>
    <scope>NUCLEOTIDE SEQUENCE [LARGE SCALE GENOMIC DNA]</scope>
    <source>
        <strain evidence="2 3">MI-1</strain>
    </source>
</reference>
<proteinExistence type="predicted"/>
<dbReference type="Proteomes" id="UP000001556">
    <property type="component" value="Chromosome"/>
</dbReference>
<dbReference type="Pfam" id="PF01695">
    <property type="entry name" value="IstB_IS21"/>
    <property type="match status" value="1"/>
</dbReference>
<keyword evidence="3" id="KW-1185">Reference proteome</keyword>
<evidence type="ECO:0000259" key="1">
    <source>
        <dbReference type="SMART" id="SM00382"/>
    </source>
</evidence>
<dbReference type="GO" id="GO:0004386">
    <property type="term" value="F:helicase activity"/>
    <property type="evidence" value="ECO:0007669"/>
    <property type="project" value="UniProtKB-KW"/>
</dbReference>
<dbReference type="GO" id="GO:0005524">
    <property type="term" value="F:ATP binding"/>
    <property type="evidence" value="ECO:0007669"/>
    <property type="project" value="InterPro"/>
</dbReference>
<dbReference type="SUPFAM" id="SSF52540">
    <property type="entry name" value="P-loop containing nucleoside triphosphate hydrolases"/>
    <property type="match status" value="1"/>
</dbReference>
<dbReference type="Gene3D" id="3.40.50.300">
    <property type="entry name" value="P-loop containing nucleotide triphosphate hydrolases"/>
    <property type="match status" value="1"/>
</dbReference>
<dbReference type="PANTHER" id="PTHR30050:SF4">
    <property type="entry name" value="ATP-BINDING PROTEIN RV3427C IN INSERTION SEQUENCE-RELATED"/>
    <property type="match status" value="1"/>
</dbReference>
<dbReference type="eggNOG" id="COG1484">
    <property type="taxonomic scope" value="Bacteria"/>
</dbReference>
<gene>
    <name evidence="2" type="ordered locus">Dred_2013</name>
</gene>
<evidence type="ECO:0000313" key="2">
    <source>
        <dbReference type="EMBL" id="ABO50530.1"/>
    </source>
</evidence>
<keyword evidence="2" id="KW-0067">ATP-binding</keyword>
<evidence type="ECO:0000313" key="3">
    <source>
        <dbReference type="Proteomes" id="UP000001556"/>
    </source>
</evidence>
<accession>A4J627</accession>
<organism evidence="2 3">
    <name type="scientific">Desulforamulus reducens (strain ATCC BAA-1160 / DSM 100696 / MI-1)</name>
    <name type="common">Desulfotomaculum reducens</name>
    <dbReference type="NCBI Taxonomy" id="349161"/>
    <lineage>
        <taxon>Bacteria</taxon>
        <taxon>Bacillati</taxon>
        <taxon>Bacillota</taxon>
        <taxon>Clostridia</taxon>
        <taxon>Eubacteriales</taxon>
        <taxon>Peptococcaceae</taxon>
        <taxon>Desulforamulus</taxon>
    </lineage>
</organism>
<dbReference type="PANTHER" id="PTHR30050">
    <property type="entry name" value="CHROMOSOMAL REPLICATION INITIATOR PROTEIN DNAA"/>
    <property type="match status" value="1"/>
</dbReference>
<dbReference type="KEGG" id="drm:Dred_2013"/>
<name>A4J627_DESRM</name>
<keyword evidence="2" id="KW-0347">Helicase</keyword>
<dbReference type="AlphaFoldDB" id="A4J627"/>
<protein>
    <submittedName>
        <fullName evidence="2">Replicative DNA helicase loader DnaI</fullName>
    </submittedName>
</protein>
<keyword evidence="2" id="KW-0378">Hydrolase</keyword>
<dbReference type="STRING" id="349161.Dred_2013"/>
<dbReference type="GO" id="GO:0006260">
    <property type="term" value="P:DNA replication"/>
    <property type="evidence" value="ECO:0007669"/>
    <property type="project" value="TreeGrafter"/>
</dbReference>
<dbReference type="HOGENOM" id="CLU_062999_3_2_9"/>
<dbReference type="CDD" id="cd00009">
    <property type="entry name" value="AAA"/>
    <property type="match status" value="1"/>
</dbReference>
<sequence>MDYFNPEKVIKDLKARNKETPSKEKRITKFECNKCQDRGIYMEGEFAVPCQCVKRRSLENKFKNCQIPKSMLKHSFNNFDFRYYSSSLKEPLSKRTYLEIAQKTYLFAQEFARDFIKGKVTEGLLIQGPVGSGKTFLACCIVNQVLRNSDKEVLFVIVPDLLEKIKASYSNAAGGYSEYTLVEAACEIPLLVMDDLGAHSYTEWTKNKLYNIINYRVNHELPTIITTNLILAGDLTNLIGERTVSRIEQMCRPLWLERERDIREVLREEKAGQIRHSSFFEKI</sequence>
<feature type="domain" description="AAA+ ATPase" evidence="1">
    <location>
        <begin position="120"/>
        <end position="254"/>
    </location>
</feature>
<dbReference type="InterPro" id="IPR002611">
    <property type="entry name" value="IstB_ATP-bd"/>
</dbReference>
<keyword evidence="2" id="KW-0547">Nucleotide-binding</keyword>
<dbReference type="RefSeq" id="WP_011878339.1">
    <property type="nucleotide sequence ID" value="NC_009253.1"/>
</dbReference>
<dbReference type="SMART" id="SM00382">
    <property type="entry name" value="AAA"/>
    <property type="match status" value="1"/>
</dbReference>